<evidence type="ECO:0000256" key="1">
    <source>
        <dbReference type="SAM" id="MobiDB-lite"/>
    </source>
</evidence>
<evidence type="ECO:0000313" key="3">
    <source>
        <dbReference type="EMBL" id="MDQ0181722.1"/>
    </source>
</evidence>
<organism evidence="2 5">
    <name type="scientific">Arthrobacter bambusae</name>
    <dbReference type="NCBI Taxonomy" id="1338426"/>
    <lineage>
        <taxon>Bacteria</taxon>
        <taxon>Bacillati</taxon>
        <taxon>Actinomycetota</taxon>
        <taxon>Actinomycetes</taxon>
        <taxon>Micrococcales</taxon>
        <taxon>Micrococcaceae</taxon>
        <taxon>Arthrobacter</taxon>
    </lineage>
</organism>
<reference evidence="2 4" key="1">
    <citation type="submission" date="2023-07" db="EMBL/GenBank/DDBJ databases">
        <title>Sorghum-associated microbial communities from plants grown in Nebraska, USA.</title>
        <authorList>
            <person name="Schachtman D."/>
        </authorList>
    </citation>
    <scope>NUCLEOTIDE SEQUENCE</scope>
    <source>
        <strain evidence="2">DS1006</strain>
        <strain evidence="3 4">DS1016</strain>
    </source>
</reference>
<comment type="caution">
    <text evidence="2">The sequence shown here is derived from an EMBL/GenBank/DDBJ whole genome shotgun (WGS) entry which is preliminary data.</text>
</comment>
<dbReference type="AlphaFoldDB" id="A0AAW8DJD4"/>
<evidence type="ECO:0000313" key="2">
    <source>
        <dbReference type="EMBL" id="MDP9905770.1"/>
    </source>
</evidence>
<evidence type="ECO:0000313" key="5">
    <source>
        <dbReference type="Proteomes" id="UP001242995"/>
    </source>
</evidence>
<dbReference type="Proteomes" id="UP001242995">
    <property type="component" value="Unassembled WGS sequence"/>
</dbReference>
<name>A0AAW8DJD4_9MICC</name>
<evidence type="ECO:0000313" key="4">
    <source>
        <dbReference type="Proteomes" id="UP001230951"/>
    </source>
</evidence>
<dbReference type="EMBL" id="JAUSRG010000007">
    <property type="protein sequence ID" value="MDP9905770.1"/>
    <property type="molecule type" value="Genomic_DNA"/>
</dbReference>
<feature type="compositionally biased region" description="Low complexity" evidence="1">
    <location>
        <begin position="154"/>
        <end position="167"/>
    </location>
</feature>
<feature type="region of interest" description="Disordered" evidence="1">
    <location>
        <begin position="134"/>
        <end position="210"/>
    </location>
</feature>
<accession>A0AAW8DJD4</accession>
<protein>
    <submittedName>
        <fullName evidence="2">Uncharacterized protein</fullName>
    </submittedName>
</protein>
<feature type="compositionally biased region" description="Pro residues" evidence="1">
    <location>
        <begin position="139"/>
        <end position="153"/>
    </location>
</feature>
<dbReference type="RefSeq" id="WP_306961962.1">
    <property type="nucleotide sequence ID" value="NZ_JAUSRG010000007.1"/>
</dbReference>
<dbReference type="Proteomes" id="UP001230951">
    <property type="component" value="Unassembled WGS sequence"/>
</dbReference>
<gene>
    <name evidence="2" type="ORF">J2S90_002741</name>
    <name evidence="3" type="ORF">J2S93_003161</name>
</gene>
<keyword evidence="4" id="KW-1185">Reference proteome</keyword>
<sequence>MSALPGTVVSQLPGSTATPLVTALTDPASSLVDTVVGTIPALPGLPSVPQLPPGPALPPTLPPLPGVLDPPGRGLPIGAVPGVPLRARAESEHALAYPTLLPIPGRGAATSMRIPGFILADLVVLPPAVLATTEMPQLPGGPPPGKQVPPVAPPQESGSTSESQGGSAANGAADLPEQRALAPPLHGSPVPDGGQVPAAEPAFDPGSTPD</sequence>
<dbReference type="EMBL" id="JAUSTF010000007">
    <property type="protein sequence ID" value="MDQ0181722.1"/>
    <property type="molecule type" value="Genomic_DNA"/>
</dbReference>
<proteinExistence type="predicted"/>